<evidence type="ECO:0000256" key="1">
    <source>
        <dbReference type="SAM" id="MobiDB-lite"/>
    </source>
</evidence>
<feature type="region of interest" description="Disordered" evidence="1">
    <location>
        <begin position="162"/>
        <end position="205"/>
    </location>
</feature>
<reference evidence="2 3" key="1">
    <citation type="submission" date="2019-04" db="EMBL/GenBank/DDBJ databases">
        <title>Complete genome sequence of Agrobacterium tumefaciens CFBP5877.</title>
        <authorList>
            <person name="Huang Y.-Y."/>
            <person name="Chiang H.-Y."/>
            <person name="Chou L."/>
            <person name="Lai E.-M."/>
            <person name="Kuo C.-H."/>
        </authorList>
    </citation>
    <scope>NUCLEOTIDE SEQUENCE [LARGE SCALE GENOMIC DNA]</scope>
    <source>
        <strain evidence="2 3">CFBP5877</strain>
    </source>
</reference>
<evidence type="ECO:0008006" key="4">
    <source>
        <dbReference type="Google" id="ProtNLM"/>
    </source>
</evidence>
<feature type="compositionally biased region" description="Acidic residues" evidence="1">
    <location>
        <begin position="167"/>
        <end position="176"/>
    </location>
</feature>
<evidence type="ECO:0000313" key="2">
    <source>
        <dbReference type="EMBL" id="QCL78977.1"/>
    </source>
</evidence>
<organism evidence="2 3">
    <name type="scientific">Agrobacterium tumefaciens</name>
    <dbReference type="NCBI Taxonomy" id="358"/>
    <lineage>
        <taxon>Bacteria</taxon>
        <taxon>Pseudomonadati</taxon>
        <taxon>Pseudomonadota</taxon>
        <taxon>Alphaproteobacteria</taxon>
        <taxon>Hyphomicrobiales</taxon>
        <taxon>Rhizobiaceae</taxon>
        <taxon>Rhizobium/Agrobacterium group</taxon>
        <taxon>Agrobacterium</taxon>
        <taxon>Agrobacterium tumefaciens complex</taxon>
    </lineage>
</organism>
<evidence type="ECO:0000313" key="3">
    <source>
        <dbReference type="Proteomes" id="UP000298579"/>
    </source>
</evidence>
<gene>
    <name evidence="2" type="ORF">CFBP5877_07765</name>
</gene>
<dbReference type="Proteomes" id="UP000298579">
    <property type="component" value="Chromosome circular"/>
</dbReference>
<protein>
    <recommendedName>
        <fullName evidence="4">Tail assembly chaperone</fullName>
    </recommendedName>
</protein>
<accession>A0AAE6EES4</accession>
<name>A0AAE6EES4_AGRTU</name>
<sequence>MRQQRASFEQVEISHGGNALTLRPSLRAATILEERFGFPALHAALEDLNFTIISEIILVSESGGNQSAAAFLTAVQRRPLFPFFLAVRAPLFELVSMLTPAPEKRAQPLHATTKQVTWAEVFAALYDRATGWLGWTPEQAWNATPTEIDRAYRAHLEKLKAIHGGGSDDEKEPDPEQAERNVAAGLDPEFDRAGLQALKSSGRRK</sequence>
<dbReference type="AlphaFoldDB" id="A0AAE6EES4"/>
<dbReference type="EMBL" id="CP039897">
    <property type="protein sequence ID" value="QCL78977.1"/>
    <property type="molecule type" value="Genomic_DNA"/>
</dbReference>
<dbReference type="RefSeq" id="WP_080824881.1">
    <property type="nucleotide sequence ID" value="NZ_CP039888.1"/>
</dbReference>
<proteinExistence type="predicted"/>